<gene>
    <name evidence="12" type="ORF">ACFFGY_02855</name>
</gene>
<dbReference type="InterPro" id="IPR007419">
    <property type="entry name" value="BFD-like_2Fe2S-bd_dom"/>
</dbReference>
<comment type="similarity">
    <text evidence="3">Belongs to the prokaryotic molybdopterin-containing oxidoreductase family. NasA/NapA/NarB subfamily.</text>
</comment>
<dbReference type="Gene3D" id="2.20.25.90">
    <property type="entry name" value="ADC-like domains"/>
    <property type="match status" value="1"/>
</dbReference>
<dbReference type="InterPro" id="IPR006657">
    <property type="entry name" value="MoPterin_dinucl-bd_dom"/>
</dbReference>
<evidence type="ECO:0000313" key="12">
    <source>
        <dbReference type="EMBL" id="MFC0407171.1"/>
    </source>
</evidence>
<dbReference type="InterPro" id="IPR050123">
    <property type="entry name" value="Prok_molybdopt-oxidoreductase"/>
</dbReference>
<feature type="domain" description="4Fe-4S Mo/W bis-MGD-type" evidence="11">
    <location>
        <begin position="9"/>
        <end position="59"/>
    </location>
</feature>
<proteinExistence type="inferred from homology"/>
<reference evidence="12 13" key="1">
    <citation type="submission" date="2024-09" db="EMBL/GenBank/DDBJ databases">
        <authorList>
            <person name="Sun Q."/>
            <person name="Mori K."/>
        </authorList>
    </citation>
    <scope>NUCLEOTIDE SEQUENCE [LARGE SCALE GENOMIC DNA]</scope>
    <source>
        <strain evidence="12 13">TBRC 5777</strain>
    </source>
</reference>
<evidence type="ECO:0000256" key="2">
    <source>
        <dbReference type="ARBA" id="ARBA00001966"/>
    </source>
</evidence>
<dbReference type="Gene3D" id="3.40.228.10">
    <property type="entry name" value="Dimethylsulfoxide Reductase, domain 2"/>
    <property type="match status" value="1"/>
</dbReference>
<organism evidence="12 13">
    <name type="scientific">Roseomonas elaeocarpi</name>
    <dbReference type="NCBI Taxonomy" id="907779"/>
    <lineage>
        <taxon>Bacteria</taxon>
        <taxon>Pseudomonadati</taxon>
        <taxon>Pseudomonadota</taxon>
        <taxon>Alphaproteobacteria</taxon>
        <taxon>Acetobacterales</taxon>
        <taxon>Roseomonadaceae</taxon>
        <taxon>Roseomonas</taxon>
    </lineage>
</organism>
<dbReference type="Pfam" id="PF04879">
    <property type="entry name" value="Molybdop_Fe4S4"/>
    <property type="match status" value="1"/>
</dbReference>
<dbReference type="PANTHER" id="PTHR43105:SF9">
    <property type="entry name" value="NADPH-FE(3+) OXIDOREDUCTASE SUBUNIT ALPHA"/>
    <property type="match status" value="1"/>
</dbReference>
<evidence type="ECO:0000259" key="11">
    <source>
        <dbReference type="SMART" id="SM00926"/>
    </source>
</evidence>
<keyword evidence="6" id="KW-0479">Metal-binding</keyword>
<comment type="cofactor">
    <cofactor evidence="1">
        <name>Mo-bis(molybdopterin guanine dinucleotide)</name>
        <dbReference type="ChEBI" id="CHEBI:60539"/>
    </cofactor>
</comment>
<keyword evidence="7" id="KW-0560">Oxidoreductase</keyword>
<dbReference type="InterPro" id="IPR041854">
    <property type="entry name" value="BFD-like_2Fe2S-bd_dom_sf"/>
</dbReference>
<dbReference type="PROSITE" id="PS00551">
    <property type="entry name" value="MOLYBDOPTERIN_PROK_1"/>
    <property type="match status" value="1"/>
</dbReference>
<dbReference type="SMART" id="SM00926">
    <property type="entry name" value="Molybdop_Fe4S4"/>
    <property type="match status" value="1"/>
</dbReference>
<keyword evidence="10" id="KW-0534">Nitrate assimilation</keyword>
<evidence type="ECO:0000256" key="1">
    <source>
        <dbReference type="ARBA" id="ARBA00001942"/>
    </source>
</evidence>
<dbReference type="RefSeq" id="WP_377042864.1">
    <property type="nucleotide sequence ID" value="NZ_JBHLUN010000002.1"/>
</dbReference>
<dbReference type="EMBL" id="JBHLUN010000002">
    <property type="protein sequence ID" value="MFC0407171.1"/>
    <property type="molecule type" value="Genomic_DNA"/>
</dbReference>
<dbReference type="InterPro" id="IPR006963">
    <property type="entry name" value="Mopterin_OxRdtase_4Fe-4S_dom"/>
</dbReference>
<evidence type="ECO:0000256" key="9">
    <source>
        <dbReference type="ARBA" id="ARBA00023014"/>
    </source>
</evidence>
<keyword evidence="4" id="KW-0004">4Fe-4S</keyword>
<keyword evidence="5" id="KW-0500">Molybdenum</keyword>
<dbReference type="InterPro" id="IPR009010">
    <property type="entry name" value="Asp_de-COase-like_dom_sf"/>
</dbReference>
<dbReference type="InterPro" id="IPR027467">
    <property type="entry name" value="MopterinOxRdtase_cofactor_BS"/>
</dbReference>
<evidence type="ECO:0000256" key="6">
    <source>
        <dbReference type="ARBA" id="ARBA00022723"/>
    </source>
</evidence>
<dbReference type="PANTHER" id="PTHR43105">
    <property type="entry name" value="RESPIRATORY NITRATE REDUCTASE"/>
    <property type="match status" value="1"/>
</dbReference>
<protein>
    <submittedName>
        <fullName evidence="12">Molybdopterin oxidoreductase family protein</fullName>
    </submittedName>
</protein>
<dbReference type="Pfam" id="PF00384">
    <property type="entry name" value="Molybdopterin"/>
    <property type="match status" value="1"/>
</dbReference>
<evidence type="ECO:0000256" key="8">
    <source>
        <dbReference type="ARBA" id="ARBA00023004"/>
    </source>
</evidence>
<dbReference type="CDD" id="cd02791">
    <property type="entry name" value="MopB_CT_Nitrate-R-NapA-like"/>
    <property type="match status" value="1"/>
</dbReference>
<evidence type="ECO:0000256" key="5">
    <source>
        <dbReference type="ARBA" id="ARBA00022505"/>
    </source>
</evidence>
<comment type="caution">
    <text evidence="12">The sequence shown here is derived from an EMBL/GenBank/DDBJ whole genome shotgun (WGS) entry which is preliminary data.</text>
</comment>
<keyword evidence="8" id="KW-0408">Iron</keyword>
<accession>A0ABV6JN87</accession>
<evidence type="ECO:0000256" key="7">
    <source>
        <dbReference type="ARBA" id="ARBA00023002"/>
    </source>
</evidence>
<comment type="cofactor">
    <cofactor evidence="2">
        <name>[4Fe-4S] cluster</name>
        <dbReference type="ChEBI" id="CHEBI:49883"/>
    </cofactor>
</comment>
<dbReference type="Pfam" id="PF01568">
    <property type="entry name" value="Molydop_binding"/>
    <property type="match status" value="1"/>
</dbReference>
<dbReference type="Gene3D" id="3.40.50.740">
    <property type="match status" value="1"/>
</dbReference>
<keyword evidence="13" id="KW-1185">Reference proteome</keyword>
<dbReference type="Pfam" id="PF04324">
    <property type="entry name" value="Fer2_BFD"/>
    <property type="match status" value="1"/>
</dbReference>
<dbReference type="SUPFAM" id="SSF50692">
    <property type="entry name" value="ADC-like"/>
    <property type="match status" value="1"/>
</dbReference>
<evidence type="ECO:0000256" key="4">
    <source>
        <dbReference type="ARBA" id="ARBA00022485"/>
    </source>
</evidence>
<name>A0ABV6JN87_9PROT</name>
<dbReference type="SUPFAM" id="SSF53706">
    <property type="entry name" value="Formate dehydrogenase/DMSO reductase, domains 1-3"/>
    <property type="match status" value="1"/>
</dbReference>
<dbReference type="Gene3D" id="1.10.10.1100">
    <property type="entry name" value="BFD-like [2Fe-2S]-binding domain"/>
    <property type="match status" value="1"/>
</dbReference>
<evidence type="ECO:0000313" key="13">
    <source>
        <dbReference type="Proteomes" id="UP001589865"/>
    </source>
</evidence>
<dbReference type="Proteomes" id="UP001589865">
    <property type="component" value="Unassembled WGS sequence"/>
</dbReference>
<dbReference type="InterPro" id="IPR041957">
    <property type="entry name" value="CT_Nitrate-R-NapA-like"/>
</dbReference>
<dbReference type="Gene3D" id="2.40.40.20">
    <property type="match status" value="1"/>
</dbReference>
<evidence type="ECO:0000256" key="10">
    <source>
        <dbReference type="ARBA" id="ARBA00023063"/>
    </source>
</evidence>
<evidence type="ECO:0000256" key="3">
    <source>
        <dbReference type="ARBA" id="ARBA00008747"/>
    </source>
</evidence>
<keyword evidence="9" id="KW-0411">Iron-sulfur</keyword>
<sequence length="875" mass="90677">MALPHADHSAAIRTTCPYCGVGCGVLAAPDGTVAGDPAHPANAGRLCSKGAALGETLALPDRLLFPEVGGRRASWDAALDAVAEGFSRALEQGGPENVGLYVSGQLLTEDYYAANKLAKGFLGTGNIDSNSRLCMASAVAAHKRAFGEDLVPGLYADLEQADLVVLVGSNLAWCHPVLHQRLIAARAARPGMRLVVVDPRRTASVEGASLHLPLRPGSDVALFAALLAHLEKSGALDRGFIASRTAGLDAALEAARAIAPEAAALTGLDPAGLATFFRWFAATPRTVTLWSQGVNQSTAGTDKANAIINVHLATGRIGRPGMGPFSVTGQPNAMGGREVGALATTLAAHLDWDRPGDAGALAQFWRAPALARGPGLRAVDMFRALGEGRLGALWVMATNPAVSLPDSDAVRAALARAPFLVVSDCSRASDTLAYAHVRLPALGWGEKDGTVTNSERVISRQRAFLPAPGEARADWWMIAEVAKRLGFAEAFAWQSPADIFREHAALSALAARRGRVFDIGGLAGLDEAGYAVLEPTRWPVPEAGMRGGRLLDTGALRFVPTPWRAPAHQASAERPLTLLTGRLRDQWHTMTRTGFVPRLMTGQPEPLVTLHPADAPAASGTLVEVTGAGTPAILRLATDPGLPRGVAFLPMHWGARLSATGRSNPLLPAAVDPVSAQPELKHAPVSVRPWAARWHGFVLAAAELPAGGTTPLTRVPLPGGFWRHELAGQDAPENAFVRLRDSLSEPGAAWRVLQDPAAGQHRAVLLAGGCLRAALFLAPDPALLPARDWLATLLGQPAVATRRALLGGGPADGPPPSRTVCACHGVTEATIRAAIAAGAATVAAVGTACAAGTGCGACRPELAALLPAAAAPVAA</sequence>
<dbReference type="InterPro" id="IPR006656">
    <property type="entry name" value="Mopterin_OxRdtase"/>
</dbReference>